<proteinExistence type="inferred from homology"/>
<reference evidence="4" key="1">
    <citation type="submission" date="2021-01" db="EMBL/GenBank/DDBJ databases">
        <authorList>
            <person name="Corre E."/>
            <person name="Pelletier E."/>
            <person name="Niang G."/>
            <person name="Scheremetjew M."/>
            <person name="Finn R."/>
            <person name="Kale V."/>
            <person name="Holt S."/>
            <person name="Cochrane G."/>
            <person name="Meng A."/>
            <person name="Brown T."/>
            <person name="Cohen L."/>
        </authorList>
    </citation>
    <scope>NUCLEOTIDE SEQUENCE</scope>
    <source>
        <strain evidence="4">Pbaha01</strain>
    </source>
</reference>
<dbReference type="GO" id="GO:0016020">
    <property type="term" value="C:membrane"/>
    <property type="evidence" value="ECO:0007669"/>
    <property type="project" value="GOC"/>
</dbReference>
<dbReference type="EMBL" id="HBEG01029627">
    <property type="protein sequence ID" value="CAD8366873.1"/>
    <property type="molecule type" value="Transcribed_RNA"/>
</dbReference>
<keyword evidence="3" id="KW-0472">Membrane</keyword>
<keyword evidence="3" id="KW-1133">Transmembrane helix</keyword>
<dbReference type="GO" id="GO:0005783">
    <property type="term" value="C:endoplasmic reticulum"/>
    <property type="evidence" value="ECO:0007669"/>
    <property type="project" value="TreeGrafter"/>
</dbReference>
<organism evidence="4">
    <name type="scientific">Pyrodinium bahamense</name>
    <dbReference type="NCBI Taxonomy" id="73915"/>
    <lineage>
        <taxon>Eukaryota</taxon>
        <taxon>Sar</taxon>
        <taxon>Alveolata</taxon>
        <taxon>Dinophyceae</taxon>
        <taxon>Gonyaulacales</taxon>
        <taxon>Pyrocystaceae</taxon>
        <taxon>Pyrodinium</taxon>
    </lineage>
</organism>
<dbReference type="UniPathway" id="UPA00196"/>
<dbReference type="SUPFAM" id="SSF102588">
    <property type="entry name" value="LmbE-like"/>
    <property type="match status" value="1"/>
</dbReference>
<keyword evidence="3" id="KW-0812">Transmembrane</keyword>
<dbReference type="AlphaFoldDB" id="A0A7S0AKN3"/>
<evidence type="ECO:0000256" key="1">
    <source>
        <dbReference type="ARBA" id="ARBA00006066"/>
    </source>
</evidence>
<name>A0A7S0AKN3_9DINO</name>
<accession>A0A7S0AKN3</accession>
<dbReference type="PANTHER" id="PTHR12993">
    <property type="entry name" value="N-ACETYLGLUCOSAMINYL-PHOSPHATIDYLINOSITOL DE-N-ACETYLASE-RELATED"/>
    <property type="match status" value="1"/>
</dbReference>
<dbReference type="Pfam" id="PF02585">
    <property type="entry name" value="PIG-L"/>
    <property type="match status" value="1"/>
</dbReference>
<dbReference type="InterPro" id="IPR003737">
    <property type="entry name" value="GlcNAc_PI_deacetylase-related"/>
</dbReference>
<feature type="transmembrane region" description="Helical" evidence="3">
    <location>
        <begin position="25"/>
        <end position="45"/>
    </location>
</feature>
<dbReference type="InterPro" id="IPR024078">
    <property type="entry name" value="LmbE-like_dom_sf"/>
</dbReference>
<evidence type="ECO:0000313" key="4">
    <source>
        <dbReference type="EMBL" id="CAD8366873.1"/>
    </source>
</evidence>
<dbReference type="Gene3D" id="3.40.50.10320">
    <property type="entry name" value="LmbE-like"/>
    <property type="match status" value="1"/>
</dbReference>
<gene>
    <name evidence="4" type="ORF">PBAH0796_LOCUS18119</name>
</gene>
<dbReference type="EC" id="3.5.1.89" evidence="2"/>
<dbReference type="PANTHER" id="PTHR12993:SF11">
    <property type="entry name" value="N-ACETYLGLUCOSAMINYL-PHOSPHATIDYLINOSITOL DE-N-ACETYLASE"/>
    <property type="match status" value="1"/>
</dbReference>
<dbReference type="GO" id="GO:0006506">
    <property type="term" value="P:GPI anchor biosynthetic process"/>
    <property type="evidence" value="ECO:0007669"/>
    <property type="project" value="UniProtKB-UniPathway"/>
</dbReference>
<evidence type="ECO:0000256" key="3">
    <source>
        <dbReference type="SAM" id="Phobius"/>
    </source>
</evidence>
<protein>
    <recommendedName>
        <fullName evidence="2">N-acetylglucosaminylphosphatidylinositol deacetylase</fullName>
        <ecNumber evidence="2">3.5.1.89</ecNumber>
    </recommendedName>
</protein>
<dbReference type="GO" id="GO:0000225">
    <property type="term" value="F:N-acetylglucosaminylphosphatidylinositol deacetylase activity"/>
    <property type="evidence" value="ECO:0007669"/>
    <property type="project" value="UniProtKB-EC"/>
</dbReference>
<comment type="similarity">
    <text evidence="1">Belongs to the PIGL family.</text>
</comment>
<sequence>MNVSELKWLTPGAEWDGEGDAPLSMLLATAGVVAVLVPCILAWLFGPPHSPSPSPFHDAGRGVALVIAHPDDEAMFFWPALLELRRAGVPLSILCLSTGNADGLGAVRTAEMERSCARLQVTGKNLRILDVEELQDGFRAWPEDVVARHVQKFVEDCGASLILTFDDHGVSGHPNHVSTSLGVRRAHDTLCNAGGTASCKVLMLESVGLARKYIGPLSLWLDSAPSANDGRPGVVCSGCGPATCLLALAVHWSQLVWYRVLFTLFSRYAYVNSFVQHKPTTPEPCDRVTTHEEQAG</sequence>
<evidence type="ECO:0000256" key="2">
    <source>
        <dbReference type="ARBA" id="ARBA00012176"/>
    </source>
</evidence>